<name>A0A2B4RU19_STYPI</name>
<dbReference type="GO" id="GO:0061630">
    <property type="term" value="F:ubiquitin protein ligase activity"/>
    <property type="evidence" value="ECO:0007669"/>
    <property type="project" value="TreeGrafter"/>
</dbReference>
<dbReference type="PANTHER" id="PTHR24104:SF25">
    <property type="entry name" value="PROTEIN LIN-41"/>
    <property type="match status" value="1"/>
</dbReference>
<proteinExistence type="predicted"/>
<dbReference type="AlphaFoldDB" id="A0A2B4RU19"/>
<dbReference type="GO" id="GO:0043161">
    <property type="term" value="P:proteasome-mediated ubiquitin-dependent protein catabolic process"/>
    <property type="evidence" value="ECO:0007669"/>
    <property type="project" value="TreeGrafter"/>
</dbReference>
<dbReference type="Proteomes" id="UP000225706">
    <property type="component" value="Unassembled WGS sequence"/>
</dbReference>
<protein>
    <submittedName>
        <fullName evidence="1">Tripartite motif-containing protein 2</fullName>
    </submittedName>
</protein>
<dbReference type="InterPro" id="IPR011042">
    <property type="entry name" value="6-blade_b-propeller_TolB-like"/>
</dbReference>
<dbReference type="SUPFAM" id="SSF101898">
    <property type="entry name" value="NHL repeat"/>
    <property type="match status" value="1"/>
</dbReference>
<organism evidence="1 2">
    <name type="scientific">Stylophora pistillata</name>
    <name type="common">Smooth cauliflower coral</name>
    <dbReference type="NCBI Taxonomy" id="50429"/>
    <lineage>
        <taxon>Eukaryota</taxon>
        <taxon>Metazoa</taxon>
        <taxon>Cnidaria</taxon>
        <taxon>Anthozoa</taxon>
        <taxon>Hexacorallia</taxon>
        <taxon>Scleractinia</taxon>
        <taxon>Astrocoeniina</taxon>
        <taxon>Pocilloporidae</taxon>
        <taxon>Stylophora</taxon>
    </lineage>
</organism>
<dbReference type="InterPro" id="IPR050952">
    <property type="entry name" value="TRIM-NHL_E3_ligases"/>
</dbReference>
<evidence type="ECO:0000313" key="2">
    <source>
        <dbReference type="Proteomes" id="UP000225706"/>
    </source>
</evidence>
<dbReference type="PANTHER" id="PTHR24104">
    <property type="entry name" value="E3 UBIQUITIN-PROTEIN LIGASE NHLRC1-RELATED"/>
    <property type="match status" value="1"/>
</dbReference>
<dbReference type="GO" id="GO:0000209">
    <property type="term" value="P:protein polyubiquitination"/>
    <property type="evidence" value="ECO:0007669"/>
    <property type="project" value="TreeGrafter"/>
</dbReference>
<reference evidence="2" key="1">
    <citation type="journal article" date="2017" name="bioRxiv">
        <title>Comparative analysis of the genomes of Stylophora pistillata and Acropora digitifera provides evidence for extensive differences between species of corals.</title>
        <authorList>
            <person name="Voolstra C.R."/>
            <person name="Li Y."/>
            <person name="Liew Y.J."/>
            <person name="Baumgarten S."/>
            <person name="Zoccola D."/>
            <person name="Flot J.-F."/>
            <person name="Tambutte S."/>
            <person name="Allemand D."/>
            <person name="Aranda M."/>
        </authorList>
    </citation>
    <scope>NUCLEOTIDE SEQUENCE [LARGE SCALE GENOMIC DNA]</scope>
</reference>
<sequence>MSSIVIAVFKLTIGLLGNRFRDKIADSLKEGDMTDQSFRDFIVREIKDIKSKLDGLARKDLLASISFFNEGIKLLYEVFDEARPKSENNNAVTTTQAATALACAAETFSLTKGMNKLEVANLNASASGVLSRAKDRFRDARRKATEAFANTALSTFDRLLAMQYRVMATILETLDNPVYSIAACRVCLEELNSLPAVQKCFKVELEKGFKAAFRKDVRSDLISTVCHTNRVIFNVALMVDFGNKELSNWPCVEIREIKVSPLQNDRVLKVLRKRGMEHCFGTLELLRGEDGSLVWPVSIASNSLGQFVVANGNGDKMIKFFDSRGEFLNCFPVVSETSRDDVYCLCQVATDSNGKIYALVELKPQVKSLIFKDNNTGAVHVFDWDFQPLHKFSLKEEFSTVAFRPSLTVNDKGKVLILLITQPNYSQRKPTIQVYQSDGRFVNNFGDGILKSPVNIAAASEGRTLVTDNGDSCVHVFNEHGEHIFKLTDMLEFESSFYTAFHWPSEHVVVAGFRPQTEELQVLIYTMEGKIVRHFEQTARGIRFLAELTVTVEGRIGILAMFKTGTKSSYFKVLVI</sequence>
<accession>A0A2B4RU19</accession>
<dbReference type="EMBL" id="LSMT01000343">
    <property type="protein sequence ID" value="PFX19818.1"/>
    <property type="molecule type" value="Genomic_DNA"/>
</dbReference>
<gene>
    <name evidence="1" type="primary">TRIM2</name>
    <name evidence="1" type="ORF">AWC38_SpisGene15749</name>
</gene>
<evidence type="ECO:0000313" key="1">
    <source>
        <dbReference type="EMBL" id="PFX19818.1"/>
    </source>
</evidence>
<comment type="caution">
    <text evidence="1">The sequence shown here is derived from an EMBL/GenBank/DDBJ whole genome shotgun (WGS) entry which is preliminary data.</text>
</comment>
<dbReference type="Gene3D" id="2.120.10.30">
    <property type="entry name" value="TolB, C-terminal domain"/>
    <property type="match status" value="1"/>
</dbReference>
<keyword evidence="2" id="KW-1185">Reference proteome</keyword>
<dbReference type="OrthoDB" id="5972441at2759"/>